<evidence type="ECO:0000313" key="1">
    <source>
        <dbReference type="EMBL" id="GBO98814.1"/>
    </source>
</evidence>
<keyword evidence="2" id="KW-1185">Reference proteome</keyword>
<sequence>MVKPIPGNVASDRIPETRLGPIAKYLDTHSWLTDSWYQIPMGLHCNTVGLRAIGKAGLGVYTENTTEPLFGRQRSVLVSPLDSLGQRDCKLVQDFYGDADEKTVHLLDINQLRGICWRKLGSSCRPMGPIYGLDQGAHNKPRLV</sequence>
<organism evidence="1 2">
    <name type="scientific">Eumeta variegata</name>
    <name type="common">Bagworm moth</name>
    <name type="synonym">Eumeta japonica</name>
    <dbReference type="NCBI Taxonomy" id="151549"/>
    <lineage>
        <taxon>Eukaryota</taxon>
        <taxon>Metazoa</taxon>
        <taxon>Ecdysozoa</taxon>
        <taxon>Arthropoda</taxon>
        <taxon>Hexapoda</taxon>
        <taxon>Insecta</taxon>
        <taxon>Pterygota</taxon>
        <taxon>Neoptera</taxon>
        <taxon>Endopterygota</taxon>
        <taxon>Lepidoptera</taxon>
        <taxon>Glossata</taxon>
        <taxon>Ditrysia</taxon>
        <taxon>Tineoidea</taxon>
        <taxon>Psychidae</taxon>
        <taxon>Oiketicinae</taxon>
        <taxon>Eumeta</taxon>
    </lineage>
</organism>
<accession>A0A4C1S9I1</accession>
<comment type="caution">
    <text evidence="1">The sequence shown here is derived from an EMBL/GenBank/DDBJ whole genome shotgun (WGS) entry which is preliminary data.</text>
</comment>
<proteinExistence type="predicted"/>
<dbReference type="Proteomes" id="UP000299102">
    <property type="component" value="Unassembled WGS sequence"/>
</dbReference>
<dbReference type="EMBL" id="BGZK01003214">
    <property type="protein sequence ID" value="GBO98814.1"/>
    <property type="molecule type" value="Genomic_DNA"/>
</dbReference>
<evidence type="ECO:0000313" key="2">
    <source>
        <dbReference type="Proteomes" id="UP000299102"/>
    </source>
</evidence>
<gene>
    <name evidence="1" type="ORF">EVAR_71688_1</name>
</gene>
<protein>
    <submittedName>
        <fullName evidence="1">Uncharacterized protein</fullName>
    </submittedName>
</protein>
<dbReference type="AlphaFoldDB" id="A0A4C1S9I1"/>
<name>A0A4C1S9I1_EUMVA</name>
<reference evidence="1 2" key="1">
    <citation type="journal article" date="2019" name="Commun. Biol.">
        <title>The bagworm genome reveals a unique fibroin gene that provides high tensile strength.</title>
        <authorList>
            <person name="Kono N."/>
            <person name="Nakamura H."/>
            <person name="Ohtoshi R."/>
            <person name="Tomita M."/>
            <person name="Numata K."/>
            <person name="Arakawa K."/>
        </authorList>
    </citation>
    <scope>NUCLEOTIDE SEQUENCE [LARGE SCALE GENOMIC DNA]</scope>
</reference>